<dbReference type="PANTHER" id="PTHR44942">
    <property type="entry name" value="METHYLTRANSF_11 DOMAIN-CONTAINING PROTEIN"/>
    <property type="match status" value="1"/>
</dbReference>
<dbReference type="Pfam" id="PF08241">
    <property type="entry name" value="Methyltransf_11"/>
    <property type="match status" value="1"/>
</dbReference>
<feature type="domain" description="Methyltransferase type 11" evidence="4">
    <location>
        <begin position="39"/>
        <end position="128"/>
    </location>
</feature>
<dbReference type="InterPro" id="IPR051052">
    <property type="entry name" value="Diverse_substrate_MTase"/>
</dbReference>
<evidence type="ECO:0000313" key="6">
    <source>
        <dbReference type="Proteomes" id="UP000199360"/>
    </source>
</evidence>
<organism evidence="5 6">
    <name type="scientific">Micromonospora humi</name>
    <dbReference type="NCBI Taxonomy" id="745366"/>
    <lineage>
        <taxon>Bacteria</taxon>
        <taxon>Bacillati</taxon>
        <taxon>Actinomycetota</taxon>
        <taxon>Actinomycetes</taxon>
        <taxon>Micromonosporales</taxon>
        <taxon>Micromonosporaceae</taxon>
        <taxon>Micromonospora</taxon>
    </lineage>
</organism>
<proteinExistence type="inferred from homology"/>
<dbReference type="OrthoDB" id="9765084at2"/>
<dbReference type="CDD" id="cd02440">
    <property type="entry name" value="AdoMet_MTases"/>
    <property type="match status" value="1"/>
</dbReference>
<dbReference type="AlphaFoldDB" id="A0A1C5IS61"/>
<dbReference type="Proteomes" id="UP000199360">
    <property type="component" value="Unassembled WGS sequence"/>
</dbReference>
<evidence type="ECO:0000256" key="2">
    <source>
        <dbReference type="ARBA" id="ARBA00022603"/>
    </source>
</evidence>
<dbReference type="GO" id="GO:0032259">
    <property type="term" value="P:methylation"/>
    <property type="evidence" value="ECO:0007669"/>
    <property type="project" value="UniProtKB-KW"/>
</dbReference>
<dbReference type="RefSeq" id="WP_091063142.1">
    <property type="nucleotide sequence ID" value="NZ_FMDM01000006.1"/>
</dbReference>
<reference evidence="6" key="1">
    <citation type="submission" date="2016-06" db="EMBL/GenBank/DDBJ databases">
        <authorList>
            <person name="Varghese N."/>
            <person name="Submissions Spin"/>
        </authorList>
    </citation>
    <scope>NUCLEOTIDE SEQUENCE [LARGE SCALE GENOMIC DNA]</scope>
    <source>
        <strain evidence="6">DSM 45647</strain>
    </source>
</reference>
<comment type="similarity">
    <text evidence="1">Belongs to the methyltransferase superfamily.</text>
</comment>
<dbReference type="EMBL" id="FMDM01000006">
    <property type="protein sequence ID" value="SCG60606.1"/>
    <property type="molecule type" value="Genomic_DNA"/>
</dbReference>
<accession>A0A1C5IS61</accession>
<dbReference type="InterPro" id="IPR029063">
    <property type="entry name" value="SAM-dependent_MTases_sf"/>
</dbReference>
<keyword evidence="3 5" id="KW-0808">Transferase</keyword>
<dbReference type="InterPro" id="IPR013216">
    <property type="entry name" value="Methyltransf_11"/>
</dbReference>
<dbReference type="Gene3D" id="3.40.50.150">
    <property type="entry name" value="Vaccinia Virus protein VP39"/>
    <property type="match status" value="1"/>
</dbReference>
<evidence type="ECO:0000259" key="4">
    <source>
        <dbReference type="Pfam" id="PF08241"/>
    </source>
</evidence>
<evidence type="ECO:0000256" key="1">
    <source>
        <dbReference type="ARBA" id="ARBA00008361"/>
    </source>
</evidence>
<dbReference type="PANTHER" id="PTHR44942:SF4">
    <property type="entry name" value="METHYLTRANSFERASE TYPE 11 DOMAIN-CONTAINING PROTEIN"/>
    <property type="match status" value="1"/>
</dbReference>
<keyword evidence="6" id="KW-1185">Reference proteome</keyword>
<dbReference type="GO" id="GO:0008757">
    <property type="term" value="F:S-adenosylmethionine-dependent methyltransferase activity"/>
    <property type="evidence" value="ECO:0007669"/>
    <property type="project" value="InterPro"/>
</dbReference>
<keyword evidence="2 5" id="KW-0489">Methyltransferase</keyword>
<protein>
    <submittedName>
        <fullName evidence="5">Methyltransferase domain-containing protein</fullName>
    </submittedName>
</protein>
<evidence type="ECO:0000256" key="3">
    <source>
        <dbReference type="ARBA" id="ARBA00022679"/>
    </source>
</evidence>
<name>A0A1C5IS61_9ACTN</name>
<gene>
    <name evidence="5" type="ORF">GA0070213_106365</name>
</gene>
<evidence type="ECO:0000313" key="5">
    <source>
        <dbReference type="EMBL" id="SCG60606.1"/>
    </source>
</evidence>
<dbReference type="STRING" id="745366.GA0070213_106365"/>
<sequence>MTSVYDNERLAAAYAFDRPPVHARILRSVRLEQRARRALDVGCGAGASTAALAPLAEHVVGLEPVPLMLAHRHEVAPDARFVVGSAEELPFAAASFDLVAAAGSLNYTDLPSALVEVARVLTPGGTFLLYDFEGGRHSLAGDALATWFTAFEQRFPWPSGWQPLDVRALPLATFGLRMLDYTDLEIRLPMTHDAYLRYALSEVNVHDAVARGACWAEEAREWCRETLGEVFGGGEVTVVFRGYLATLARQSGQHERHPRPTT</sequence>
<dbReference type="SUPFAM" id="SSF53335">
    <property type="entry name" value="S-adenosyl-L-methionine-dependent methyltransferases"/>
    <property type="match status" value="1"/>
</dbReference>